<dbReference type="GO" id="GO:0016020">
    <property type="term" value="C:membrane"/>
    <property type="evidence" value="ECO:0007669"/>
    <property type="project" value="TreeGrafter"/>
</dbReference>
<keyword evidence="4" id="KW-1185">Reference proteome</keyword>
<protein>
    <submittedName>
        <fullName evidence="3">O-acetyltransferase OatA</fullName>
        <ecNumber evidence="3">2.3.1.-</ecNumber>
    </submittedName>
</protein>
<dbReference type="PANTHER" id="PTHR23028:SF53">
    <property type="entry name" value="ACYL_TRANSF_3 DOMAIN-CONTAINING PROTEIN"/>
    <property type="match status" value="1"/>
</dbReference>
<dbReference type="GO" id="GO:0016747">
    <property type="term" value="F:acyltransferase activity, transferring groups other than amino-acyl groups"/>
    <property type="evidence" value="ECO:0007669"/>
    <property type="project" value="InterPro"/>
</dbReference>
<dbReference type="InterPro" id="IPR002656">
    <property type="entry name" value="Acyl_transf_3_dom"/>
</dbReference>
<dbReference type="GO" id="GO:0000271">
    <property type="term" value="P:polysaccharide biosynthetic process"/>
    <property type="evidence" value="ECO:0007669"/>
    <property type="project" value="TreeGrafter"/>
</dbReference>
<feature type="transmembrane region" description="Helical" evidence="1">
    <location>
        <begin position="300"/>
        <end position="322"/>
    </location>
</feature>
<dbReference type="PANTHER" id="PTHR23028">
    <property type="entry name" value="ACETYLTRANSFERASE"/>
    <property type="match status" value="1"/>
</dbReference>
<feature type="transmembrane region" description="Helical" evidence="1">
    <location>
        <begin position="260"/>
        <end position="279"/>
    </location>
</feature>
<keyword evidence="1" id="KW-0472">Membrane</keyword>
<dbReference type="EC" id="2.3.1.-" evidence="3"/>
<comment type="caution">
    <text evidence="3">The sequence shown here is derived from an EMBL/GenBank/DDBJ whole genome shotgun (WGS) entry which is preliminary data.</text>
</comment>
<dbReference type="PATRIC" id="fig|1768241.3.peg.1679"/>
<dbReference type="RefSeq" id="WP_068241859.1">
    <property type="nucleotide sequence ID" value="NZ_LPUY01000049.1"/>
</dbReference>
<feature type="transmembrane region" description="Helical" evidence="1">
    <location>
        <begin position="205"/>
        <end position="221"/>
    </location>
</feature>
<evidence type="ECO:0000256" key="1">
    <source>
        <dbReference type="SAM" id="Phobius"/>
    </source>
</evidence>
<feature type="transmembrane region" description="Helical" evidence="1">
    <location>
        <begin position="233"/>
        <end position="254"/>
    </location>
</feature>
<dbReference type="AlphaFoldDB" id="A0A132BZA3"/>
<accession>A0A132BZA3</accession>
<name>A0A132BZA3_9RHOB</name>
<dbReference type="OrthoDB" id="9796461at2"/>
<dbReference type="Pfam" id="PF01757">
    <property type="entry name" value="Acyl_transf_3"/>
    <property type="match status" value="1"/>
</dbReference>
<feature type="transmembrane region" description="Helical" evidence="1">
    <location>
        <begin position="121"/>
        <end position="144"/>
    </location>
</feature>
<feature type="transmembrane region" description="Helical" evidence="1">
    <location>
        <begin position="51"/>
        <end position="70"/>
    </location>
</feature>
<evidence type="ECO:0000313" key="4">
    <source>
        <dbReference type="Proteomes" id="UP000068382"/>
    </source>
</evidence>
<gene>
    <name evidence="3" type="primary">oatA</name>
    <name evidence="3" type="ORF">TRIHO_15990</name>
</gene>
<dbReference type="EMBL" id="LPUY01000049">
    <property type="protein sequence ID" value="KUP93576.1"/>
    <property type="molecule type" value="Genomic_DNA"/>
</dbReference>
<feature type="transmembrane region" description="Helical" evidence="1">
    <location>
        <begin position="90"/>
        <end position="109"/>
    </location>
</feature>
<proteinExistence type="predicted"/>
<evidence type="ECO:0000259" key="2">
    <source>
        <dbReference type="Pfam" id="PF01757"/>
    </source>
</evidence>
<keyword evidence="3" id="KW-0808">Transferase</keyword>
<evidence type="ECO:0000313" key="3">
    <source>
        <dbReference type="EMBL" id="KUP93576.1"/>
    </source>
</evidence>
<dbReference type="InterPro" id="IPR050879">
    <property type="entry name" value="Acyltransferase_3"/>
</dbReference>
<reference evidence="3 4" key="1">
    <citation type="submission" date="2015-12" db="EMBL/GenBank/DDBJ databases">
        <title>Genome sequence of the marine Rhodobacteraceae strain O3.65, Candidatus Tritonibacter horizontis.</title>
        <authorList>
            <person name="Poehlein A."/>
            <person name="Giebel H.A."/>
            <person name="Voget S."/>
            <person name="Brinkhoff T."/>
        </authorList>
    </citation>
    <scope>NUCLEOTIDE SEQUENCE [LARGE SCALE GENOMIC DNA]</scope>
    <source>
        <strain evidence="3 4">O3.65</strain>
    </source>
</reference>
<organism evidence="3 4">
    <name type="scientific">Tritonibacter horizontis</name>
    <dbReference type="NCBI Taxonomy" id="1768241"/>
    <lineage>
        <taxon>Bacteria</taxon>
        <taxon>Pseudomonadati</taxon>
        <taxon>Pseudomonadota</taxon>
        <taxon>Alphaproteobacteria</taxon>
        <taxon>Rhodobacterales</taxon>
        <taxon>Paracoccaceae</taxon>
        <taxon>Tritonibacter</taxon>
    </lineage>
</organism>
<keyword evidence="3" id="KW-0012">Acyltransferase</keyword>
<sequence length="371" mass="41087">MPEPPSVDAHRAYLKQAHFSALDGLRAVAILMVLTHHSALAQVSGLWSRGFLGVDLFFVISGFLITTLLLREQERRGRISLTGFYWRRALRILPLYFLVVTLVGGYFVLLQGEWDLAAHWGAYYLFLANFLSSHIPPLFPSWSLAMEEQFYLLWPLVMLWLPRRAWGGLLVLGVALNLVAVIGVLGRVGITAFDWGIFRLHLPDVTYAPLLLGAGLALTLHDPRGFRALWRLLGHPGAPLGLAGLLLVLLSGLLPQVLAGLPYLVVHLAMTGLLASLVLRENSWAHPLLRLAPLARIGRISYGIYLLHLLVLSGTALLAARLDLPETGAAFLLCYWGGTYVLAELSFRTYEQPFLRLRHKPFGQVAPGQSS</sequence>
<keyword evidence="1" id="KW-0812">Transmembrane</keyword>
<feature type="transmembrane region" description="Helical" evidence="1">
    <location>
        <begin position="165"/>
        <end position="185"/>
    </location>
</feature>
<dbReference type="Proteomes" id="UP000068382">
    <property type="component" value="Unassembled WGS sequence"/>
</dbReference>
<feature type="domain" description="Acyltransferase 3" evidence="2">
    <location>
        <begin position="20"/>
        <end position="337"/>
    </location>
</feature>
<keyword evidence="1" id="KW-1133">Transmembrane helix</keyword>
<feature type="transmembrane region" description="Helical" evidence="1">
    <location>
        <begin position="328"/>
        <end position="350"/>
    </location>
</feature>